<feature type="domain" description="Heterokaryon incompatibility" evidence="2">
    <location>
        <begin position="200"/>
        <end position="349"/>
    </location>
</feature>
<dbReference type="AlphaFoldDB" id="A0AAN7ACT4"/>
<evidence type="ECO:0000313" key="4">
    <source>
        <dbReference type="Proteomes" id="UP001302126"/>
    </source>
</evidence>
<reference evidence="3" key="2">
    <citation type="submission" date="2023-05" db="EMBL/GenBank/DDBJ databases">
        <authorList>
            <consortium name="Lawrence Berkeley National Laboratory"/>
            <person name="Steindorff A."/>
            <person name="Hensen N."/>
            <person name="Bonometti L."/>
            <person name="Westerberg I."/>
            <person name="Brannstrom I.O."/>
            <person name="Guillou S."/>
            <person name="Cros-Aarteil S."/>
            <person name="Calhoun S."/>
            <person name="Haridas S."/>
            <person name="Kuo A."/>
            <person name="Mondo S."/>
            <person name="Pangilinan J."/>
            <person name="Riley R."/>
            <person name="Labutti K."/>
            <person name="Andreopoulos B."/>
            <person name="Lipzen A."/>
            <person name="Chen C."/>
            <person name="Yanf M."/>
            <person name="Daum C."/>
            <person name="Ng V."/>
            <person name="Clum A."/>
            <person name="Ohm R."/>
            <person name="Martin F."/>
            <person name="Silar P."/>
            <person name="Natvig D."/>
            <person name="Lalanne C."/>
            <person name="Gautier V."/>
            <person name="Ament-Velasquez S.L."/>
            <person name="Kruys A."/>
            <person name="Hutchinson M.I."/>
            <person name="Powell A.J."/>
            <person name="Barry K."/>
            <person name="Miller A.N."/>
            <person name="Grigoriev I.V."/>
            <person name="Debuchy R."/>
            <person name="Gladieux P."/>
            <person name="Thoren M.H."/>
            <person name="Johannesson H."/>
        </authorList>
    </citation>
    <scope>NUCLEOTIDE SEQUENCE</scope>
    <source>
        <strain evidence="3">PSN309</strain>
    </source>
</reference>
<feature type="region of interest" description="Disordered" evidence="1">
    <location>
        <begin position="87"/>
        <end position="106"/>
    </location>
</feature>
<keyword evidence="4" id="KW-1185">Reference proteome</keyword>
<protein>
    <submittedName>
        <fullName evidence="3">Heterokaryon incompatibility protein-domain-containing protein</fullName>
    </submittedName>
</protein>
<dbReference type="Proteomes" id="UP001302126">
    <property type="component" value="Unassembled WGS sequence"/>
</dbReference>
<proteinExistence type="predicted"/>
<accession>A0AAN7ACT4</accession>
<feature type="compositionally biased region" description="Acidic residues" evidence="1">
    <location>
        <begin position="87"/>
        <end position="104"/>
    </location>
</feature>
<evidence type="ECO:0000313" key="3">
    <source>
        <dbReference type="EMBL" id="KAK4182468.1"/>
    </source>
</evidence>
<dbReference type="InterPro" id="IPR010730">
    <property type="entry name" value="HET"/>
</dbReference>
<comment type="caution">
    <text evidence="3">The sequence shown here is derived from an EMBL/GenBank/DDBJ whole genome shotgun (WGS) entry which is preliminary data.</text>
</comment>
<reference evidence="3" key="1">
    <citation type="journal article" date="2023" name="Mol. Phylogenet. Evol.">
        <title>Genome-scale phylogeny and comparative genomics of the fungal order Sordariales.</title>
        <authorList>
            <person name="Hensen N."/>
            <person name="Bonometti L."/>
            <person name="Westerberg I."/>
            <person name="Brannstrom I.O."/>
            <person name="Guillou S."/>
            <person name="Cros-Aarteil S."/>
            <person name="Calhoun S."/>
            <person name="Haridas S."/>
            <person name="Kuo A."/>
            <person name="Mondo S."/>
            <person name="Pangilinan J."/>
            <person name="Riley R."/>
            <person name="LaButti K."/>
            <person name="Andreopoulos B."/>
            <person name="Lipzen A."/>
            <person name="Chen C."/>
            <person name="Yan M."/>
            <person name="Daum C."/>
            <person name="Ng V."/>
            <person name="Clum A."/>
            <person name="Steindorff A."/>
            <person name="Ohm R.A."/>
            <person name="Martin F."/>
            <person name="Silar P."/>
            <person name="Natvig D.O."/>
            <person name="Lalanne C."/>
            <person name="Gautier V."/>
            <person name="Ament-Velasquez S.L."/>
            <person name="Kruys A."/>
            <person name="Hutchinson M.I."/>
            <person name="Powell A.J."/>
            <person name="Barry K."/>
            <person name="Miller A.N."/>
            <person name="Grigoriev I.V."/>
            <person name="Debuchy R."/>
            <person name="Gladieux P."/>
            <person name="Hiltunen Thoren M."/>
            <person name="Johannesson H."/>
        </authorList>
    </citation>
    <scope>NUCLEOTIDE SEQUENCE</scope>
    <source>
        <strain evidence="3">PSN309</strain>
    </source>
</reference>
<dbReference type="PANTHER" id="PTHR33112">
    <property type="entry name" value="DOMAIN PROTEIN, PUTATIVE-RELATED"/>
    <property type="match status" value="1"/>
</dbReference>
<dbReference type="PANTHER" id="PTHR33112:SF11">
    <property type="entry name" value="HETEROKARYON INCOMPATIBILITY DOMAIN-CONTAINING PROTEIN"/>
    <property type="match status" value="1"/>
</dbReference>
<evidence type="ECO:0000256" key="1">
    <source>
        <dbReference type="SAM" id="MobiDB-lite"/>
    </source>
</evidence>
<evidence type="ECO:0000259" key="2">
    <source>
        <dbReference type="Pfam" id="PF06985"/>
    </source>
</evidence>
<dbReference type="Pfam" id="PF06985">
    <property type="entry name" value="HET"/>
    <property type="match status" value="1"/>
</dbReference>
<gene>
    <name evidence="3" type="ORF">QBC35DRAFT_395918</name>
</gene>
<sequence length="695" mass="78416">MSSRLCAVCRTIISGPQHFRQERPHHQSAQDVLEAAMHGCYICGVITKSTGWKSLIDAGDPFRGIWYLSNPVVDFAPEWLKITIDAFPDDGRDENEDSEGDDTEVPGFELPVPPLWGFLLQPAEDVEENVSDYNPPAGSWDTPGFLDLPLQWLENCLSKHEKCREKKPGFYPTRVLRIISDEELKLVIVPEERGTIKDRYASLSHCWGKAKTLKLLQSNIDQLQHGIVIVDLPTSYREAIAVCRRFGIHYIWIDSLCIIQDSREDWEREALTMKDVYQNSILNVAAAAAAESSDASFLSRNPDFIRSLKVRVEWDHAVPAPEYYLVNEDLYTDDIKNSPLHQRSWVMQEVLLTTRNLSLTKNQLWFECSEFDACETYPNGVPPAWLAPDHRAQILGLDSGEDLAAIYRRWLQVVEKYAACFLTFPSDKMIALAGIAQHYQALLPGDEYLAGNWRSQLPQVLQWSTHKTRRCFRPDLYRSPSWSWTSVEGPVRAESEPLLAEEGSLSTPCTVLDVAVHIVDGHDTGFVSGGYIRLKGPLAEVGLINDSLSIEVSPGEWDYLVGYEEDAVDTFGAETWTTADLDEATPDGDPAVSYFHPLTDQACQEGLMEGLTRVREVLEGVILTEANSHRNWHLYALQILEFVQDGRKMREGSILLRKEEWPGDVYQRVGSFTVAGDVAVDALQERSSEQIITII</sequence>
<organism evidence="3 4">
    <name type="scientific">Podospora australis</name>
    <dbReference type="NCBI Taxonomy" id="1536484"/>
    <lineage>
        <taxon>Eukaryota</taxon>
        <taxon>Fungi</taxon>
        <taxon>Dikarya</taxon>
        <taxon>Ascomycota</taxon>
        <taxon>Pezizomycotina</taxon>
        <taxon>Sordariomycetes</taxon>
        <taxon>Sordariomycetidae</taxon>
        <taxon>Sordariales</taxon>
        <taxon>Podosporaceae</taxon>
        <taxon>Podospora</taxon>
    </lineage>
</organism>
<dbReference type="EMBL" id="MU864655">
    <property type="protein sequence ID" value="KAK4182468.1"/>
    <property type="molecule type" value="Genomic_DNA"/>
</dbReference>
<name>A0AAN7ACT4_9PEZI</name>